<dbReference type="AlphaFoldDB" id="A0A9D3Y7L0"/>
<gene>
    <name evidence="1" type="ORF">DPMN_192627</name>
</gene>
<accession>A0A9D3Y7L0</accession>
<proteinExistence type="predicted"/>
<evidence type="ECO:0000313" key="1">
    <source>
        <dbReference type="EMBL" id="KAH3693224.1"/>
    </source>
</evidence>
<reference evidence="1" key="2">
    <citation type="submission" date="2020-11" db="EMBL/GenBank/DDBJ databases">
        <authorList>
            <person name="McCartney M.A."/>
            <person name="Auch B."/>
            <person name="Kono T."/>
            <person name="Mallez S."/>
            <person name="Becker A."/>
            <person name="Gohl D.M."/>
            <person name="Silverstein K.A.T."/>
            <person name="Koren S."/>
            <person name="Bechman K.B."/>
            <person name="Herman A."/>
            <person name="Abrahante J.E."/>
            <person name="Garbe J."/>
        </authorList>
    </citation>
    <scope>NUCLEOTIDE SEQUENCE</scope>
    <source>
        <strain evidence="1">Duluth1</strain>
        <tissue evidence="1">Whole animal</tissue>
    </source>
</reference>
<protein>
    <submittedName>
        <fullName evidence="1">Uncharacterized protein</fullName>
    </submittedName>
</protein>
<keyword evidence="2" id="KW-1185">Reference proteome</keyword>
<sequence length="195" mass="21948">MNLLGYGEEIRRRRVEMYREHAMLVNEGSGIITFTIVGSKGEGLSYYLESDFLIELKSVIGVESGVDLHTIPDNIKVYRMDTCLYPGHCMMLLERPASTRIPQIVNALCDDGKGKPLLGSSLFLDEFSKVQFLEGDRAERAGPSQPISTISGDHDLVWAIPCQCPGILQRWAQRPRHWPPPESCIIGILSYPRRM</sequence>
<name>A0A9D3Y7L0_DREPO</name>
<evidence type="ECO:0000313" key="2">
    <source>
        <dbReference type="Proteomes" id="UP000828390"/>
    </source>
</evidence>
<reference evidence="1" key="1">
    <citation type="journal article" date="2019" name="bioRxiv">
        <title>The Genome of the Zebra Mussel, Dreissena polymorpha: A Resource for Invasive Species Research.</title>
        <authorList>
            <person name="McCartney M.A."/>
            <person name="Auch B."/>
            <person name="Kono T."/>
            <person name="Mallez S."/>
            <person name="Zhang Y."/>
            <person name="Obille A."/>
            <person name="Becker A."/>
            <person name="Abrahante J.E."/>
            <person name="Garbe J."/>
            <person name="Badalamenti J.P."/>
            <person name="Herman A."/>
            <person name="Mangelson H."/>
            <person name="Liachko I."/>
            <person name="Sullivan S."/>
            <person name="Sone E.D."/>
            <person name="Koren S."/>
            <person name="Silverstein K.A.T."/>
            <person name="Beckman K.B."/>
            <person name="Gohl D.M."/>
        </authorList>
    </citation>
    <scope>NUCLEOTIDE SEQUENCE</scope>
    <source>
        <strain evidence="1">Duluth1</strain>
        <tissue evidence="1">Whole animal</tissue>
    </source>
</reference>
<dbReference type="Proteomes" id="UP000828390">
    <property type="component" value="Unassembled WGS sequence"/>
</dbReference>
<organism evidence="1 2">
    <name type="scientific">Dreissena polymorpha</name>
    <name type="common">Zebra mussel</name>
    <name type="synonym">Mytilus polymorpha</name>
    <dbReference type="NCBI Taxonomy" id="45954"/>
    <lineage>
        <taxon>Eukaryota</taxon>
        <taxon>Metazoa</taxon>
        <taxon>Spiralia</taxon>
        <taxon>Lophotrochozoa</taxon>
        <taxon>Mollusca</taxon>
        <taxon>Bivalvia</taxon>
        <taxon>Autobranchia</taxon>
        <taxon>Heteroconchia</taxon>
        <taxon>Euheterodonta</taxon>
        <taxon>Imparidentia</taxon>
        <taxon>Neoheterodontei</taxon>
        <taxon>Myida</taxon>
        <taxon>Dreissenoidea</taxon>
        <taxon>Dreissenidae</taxon>
        <taxon>Dreissena</taxon>
    </lineage>
</organism>
<dbReference type="EMBL" id="JAIWYP010000017">
    <property type="protein sequence ID" value="KAH3693224.1"/>
    <property type="molecule type" value="Genomic_DNA"/>
</dbReference>
<comment type="caution">
    <text evidence="1">The sequence shown here is derived from an EMBL/GenBank/DDBJ whole genome shotgun (WGS) entry which is preliminary data.</text>
</comment>